<proteinExistence type="predicted"/>
<evidence type="ECO:0000313" key="2">
    <source>
        <dbReference type="EMBL" id="KAF5709880.1"/>
    </source>
</evidence>
<dbReference type="InterPro" id="IPR057678">
    <property type="entry name" value="DUF7918"/>
</dbReference>
<keyword evidence="3" id="KW-1185">Reference proteome</keyword>
<evidence type="ECO:0000313" key="3">
    <source>
        <dbReference type="Proteomes" id="UP000532311"/>
    </source>
</evidence>
<feature type="domain" description="DUF7918" evidence="1">
    <location>
        <begin position="10"/>
        <end position="166"/>
    </location>
</feature>
<dbReference type="PANTHER" id="PTHR36223:SF1">
    <property type="entry name" value="TRANSCRIPTION ELONGATION FACTOR EAF N-TERMINAL DOMAIN-CONTAINING PROTEIN"/>
    <property type="match status" value="1"/>
</dbReference>
<sequence length="303" mass="34106">MAILPANPHIAIAVVIDGRRAQEYQPPWLLSPPESNRRHGLPIAKCYIESQSQKAFKIQCRVSPRFSFPPDTDLLLVSVFVDGHLFDARVFPKTELDGLGCIEEIGHSQRDPTDPSSDWYNMTFQKLTMEDADQKTINADSQRIKTVGIIRVVVGVAKSETRSPKAPRFGDGKRHEPLRTSRNGLAHNDLEQGLGTRFDDGESNKFLEFSQKVLVLNNLDQGHGTSYHKIDDAFDSVTLPCRNRQALGRFVFYYRPHDVLHAEGILSPHFVNHDAHGMRLSTQDDRVSIMSNGRIAIDLSRDP</sequence>
<dbReference type="EMBL" id="JAAQPF010000235">
    <property type="protein sequence ID" value="KAF5709880.1"/>
    <property type="molecule type" value="Genomic_DNA"/>
</dbReference>
<evidence type="ECO:0000259" key="1">
    <source>
        <dbReference type="Pfam" id="PF25534"/>
    </source>
</evidence>
<gene>
    <name evidence="2" type="ORF">FGLOB1_5762</name>
</gene>
<name>A0A8H5YC61_9HYPO</name>
<comment type="caution">
    <text evidence="2">The sequence shown here is derived from an EMBL/GenBank/DDBJ whole genome shotgun (WGS) entry which is preliminary data.</text>
</comment>
<dbReference type="Pfam" id="PF25534">
    <property type="entry name" value="DUF7918"/>
    <property type="match status" value="1"/>
</dbReference>
<protein>
    <recommendedName>
        <fullName evidence="1">DUF7918 domain-containing protein</fullName>
    </recommendedName>
</protein>
<dbReference type="PANTHER" id="PTHR36223">
    <property type="entry name" value="BETA-LACTAMASE-TYPE TRANSPEPTIDASE FOLD DOMAIN CONTAINING PROTEIN"/>
    <property type="match status" value="1"/>
</dbReference>
<dbReference type="AlphaFoldDB" id="A0A8H5YC61"/>
<accession>A0A8H5YC61</accession>
<organism evidence="2 3">
    <name type="scientific">Fusarium globosum</name>
    <dbReference type="NCBI Taxonomy" id="78864"/>
    <lineage>
        <taxon>Eukaryota</taxon>
        <taxon>Fungi</taxon>
        <taxon>Dikarya</taxon>
        <taxon>Ascomycota</taxon>
        <taxon>Pezizomycotina</taxon>
        <taxon>Sordariomycetes</taxon>
        <taxon>Hypocreomycetidae</taxon>
        <taxon>Hypocreales</taxon>
        <taxon>Nectriaceae</taxon>
        <taxon>Fusarium</taxon>
        <taxon>Fusarium fujikuroi species complex</taxon>
    </lineage>
</organism>
<dbReference type="Proteomes" id="UP000532311">
    <property type="component" value="Unassembled WGS sequence"/>
</dbReference>
<reference evidence="2 3" key="1">
    <citation type="submission" date="2020-05" db="EMBL/GenBank/DDBJ databases">
        <title>Identification and distribution of gene clusters putatively required for synthesis of sphingolipid metabolism inhibitors in phylogenetically diverse species of the filamentous fungus Fusarium.</title>
        <authorList>
            <person name="Kim H.-S."/>
            <person name="Busman M."/>
            <person name="Brown D.W."/>
            <person name="Divon H."/>
            <person name="Uhlig S."/>
            <person name="Proctor R.H."/>
        </authorList>
    </citation>
    <scope>NUCLEOTIDE SEQUENCE [LARGE SCALE GENOMIC DNA]</scope>
    <source>
        <strain evidence="2 3">NRRL 26131</strain>
    </source>
</reference>